<name>A0ABV6MST6_9PSEU</name>
<dbReference type="GO" id="GO:0016757">
    <property type="term" value="F:glycosyltransferase activity"/>
    <property type="evidence" value="ECO:0007669"/>
    <property type="project" value="UniProtKB-KW"/>
</dbReference>
<keyword evidence="2" id="KW-1185">Reference proteome</keyword>
<evidence type="ECO:0000313" key="1">
    <source>
        <dbReference type="EMBL" id="MFC0543366.1"/>
    </source>
</evidence>
<dbReference type="EMBL" id="JBHLUD010000005">
    <property type="protein sequence ID" value="MFC0543366.1"/>
    <property type="molecule type" value="Genomic_DNA"/>
</dbReference>
<evidence type="ECO:0000313" key="2">
    <source>
        <dbReference type="Proteomes" id="UP001589810"/>
    </source>
</evidence>
<accession>A0ABV6MST6</accession>
<dbReference type="SUPFAM" id="SSF53756">
    <property type="entry name" value="UDP-Glycosyltransferase/glycogen phosphorylase"/>
    <property type="match status" value="1"/>
</dbReference>
<dbReference type="Proteomes" id="UP001589810">
    <property type="component" value="Unassembled WGS sequence"/>
</dbReference>
<proteinExistence type="predicted"/>
<dbReference type="EC" id="2.4.-.-" evidence="1"/>
<gene>
    <name evidence="1" type="ORF">ACFFH7_17820</name>
</gene>
<comment type="caution">
    <text evidence="1">The sequence shown here is derived from an EMBL/GenBank/DDBJ whole genome shotgun (WGS) entry which is preliminary data.</text>
</comment>
<protein>
    <submittedName>
        <fullName evidence="1">Glycosyltransferase</fullName>
        <ecNumber evidence="1">2.4.-.-</ecNumber>
    </submittedName>
</protein>
<reference evidence="1 2" key="1">
    <citation type="submission" date="2024-09" db="EMBL/GenBank/DDBJ databases">
        <authorList>
            <person name="Sun Q."/>
            <person name="Mori K."/>
        </authorList>
    </citation>
    <scope>NUCLEOTIDE SEQUENCE [LARGE SCALE GENOMIC DNA]</scope>
    <source>
        <strain evidence="1 2">TBRC 1432</strain>
    </source>
</reference>
<keyword evidence="1" id="KW-0808">Transferase</keyword>
<dbReference type="RefSeq" id="WP_337960567.1">
    <property type="nucleotide sequence ID" value="NZ_CP097263.1"/>
</dbReference>
<keyword evidence="1" id="KW-0328">Glycosyltransferase</keyword>
<dbReference type="Gene3D" id="3.40.50.2000">
    <property type="entry name" value="Glycogen Phosphorylase B"/>
    <property type="match status" value="2"/>
</dbReference>
<organism evidence="1 2">
    <name type="scientific">Kutzneria chonburiensis</name>
    <dbReference type="NCBI Taxonomy" id="1483604"/>
    <lineage>
        <taxon>Bacteria</taxon>
        <taxon>Bacillati</taxon>
        <taxon>Actinomycetota</taxon>
        <taxon>Actinomycetes</taxon>
        <taxon>Pseudonocardiales</taxon>
        <taxon>Pseudonocardiaceae</taxon>
        <taxon>Kutzneria</taxon>
    </lineage>
</organism>
<sequence length="72" mass="7862">MTGRHVPPRDPAALARVLRALMDDPMLRQAYGVAGCDRAHARYSWDRVAADTVQIYRRAGVVPAGTVLEVSS</sequence>